<feature type="compositionally biased region" description="Pro residues" evidence="1">
    <location>
        <begin position="135"/>
        <end position="152"/>
    </location>
</feature>
<gene>
    <name evidence="3" type="ORF">FJTKL_03606</name>
</gene>
<accession>A0ABR4DV38</accession>
<protein>
    <submittedName>
        <fullName evidence="3">Uncharacterized protein</fullName>
    </submittedName>
</protein>
<proteinExistence type="predicted"/>
<evidence type="ECO:0000313" key="3">
    <source>
        <dbReference type="EMBL" id="KAL2274208.1"/>
    </source>
</evidence>
<reference evidence="3 4" key="1">
    <citation type="submission" date="2024-03" db="EMBL/GenBank/DDBJ databases">
        <title>A high-quality draft genome sequence of Diaporthe vaccinii, a causative agent of upright dieback and viscid rot disease in cranberry plants.</title>
        <authorList>
            <person name="Sarrasin M."/>
            <person name="Lang B.F."/>
            <person name="Burger G."/>
        </authorList>
    </citation>
    <scope>NUCLEOTIDE SEQUENCE [LARGE SCALE GENOMIC DNA]</scope>
    <source>
        <strain evidence="3 4">IS7</strain>
    </source>
</reference>
<name>A0ABR4DV38_9PEZI</name>
<feature type="compositionally biased region" description="Gly residues" evidence="1">
    <location>
        <begin position="121"/>
        <end position="131"/>
    </location>
</feature>
<organism evidence="3 4">
    <name type="scientific">Diaporthe vaccinii</name>
    <dbReference type="NCBI Taxonomy" id="105482"/>
    <lineage>
        <taxon>Eukaryota</taxon>
        <taxon>Fungi</taxon>
        <taxon>Dikarya</taxon>
        <taxon>Ascomycota</taxon>
        <taxon>Pezizomycotina</taxon>
        <taxon>Sordariomycetes</taxon>
        <taxon>Sordariomycetidae</taxon>
        <taxon>Diaporthales</taxon>
        <taxon>Diaporthaceae</taxon>
        <taxon>Diaporthe</taxon>
        <taxon>Diaporthe eres species complex</taxon>
    </lineage>
</organism>
<feature type="signal peptide" evidence="2">
    <location>
        <begin position="1"/>
        <end position="15"/>
    </location>
</feature>
<dbReference type="EMBL" id="JBAWTH010000164">
    <property type="protein sequence ID" value="KAL2274208.1"/>
    <property type="molecule type" value="Genomic_DNA"/>
</dbReference>
<comment type="caution">
    <text evidence="3">The sequence shown here is derived from an EMBL/GenBank/DDBJ whole genome shotgun (WGS) entry which is preliminary data.</text>
</comment>
<evidence type="ECO:0000313" key="4">
    <source>
        <dbReference type="Proteomes" id="UP001600888"/>
    </source>
</evidence>
<feature type="chain" id="PRO_5047090460" evidence="2">
    <location>
        <begin position="16"/>
        <end position="167"/>
    </location>
</feature>
<dbReference type="Proteomes" id="UP001600888">
    <property type="component" value="Unassembled WGS sequence"/>
</dbReference>
<feature type="compositionally biased region" description="Acidic residues" evidence="1">
    <location>
        <begin position="154"/>
        <end position="167"/>
    </location>
</feature>
<keyword evidence="2" id="KW-0732">Signal</keyword>
<sequence length="167" mass="17469">MARFIWTLFIALVAASPALLPTRQSSADYGTVNFFWDEDCTQPAGTEFPENNMVQPGPAGVASMEWVQVTCTSALCTTNPTLFACADANCNQAATVRVGQCATYRTGVWAFWQRESATGAAGAGTGTGGTGTRPAPAPAPVPVNPFPFPFPPTDETDGQGDDAQDGE</sequence>
<evidence type="ECO:0000256" key="2">
    <source>
        <dbReference type="SAM" id="SignalP"/>
    </source>
</evidence>
<keyword evidence="4" id="KW-1185">Reference proteome</keyword>
<evidence type="ECO:0000256" key="1">
    <source>
        <dbReference type="SAM" id="MobiDB-lite"/>
    </source>
</evidence>
<feature type="region of interest" description="Disordered" evidence="1">
    <location>
        <begin position="119"/>
        <end position="167"/>
    </location>
</feature>